<dbReference type="InterPro" id="IPR012349">
    <property type="entry name" value="Split_barrel_FMN-bd"/>
</dbReference>
<evidence type="ECO:0000259" key="1">
    <source>
        <dbReference type="Pfam" id="PF16242"/>
    </source>
</evidence>
<evidence type="ECO:0000313" key="3">
    <source>
        <dbReference type="Proteomes" id="UP000525389"/>
    </source>
</evidence>
<organism evidence="2 3">
    <name type="scientific">Deinococcus budaensis</name>
    <dbReference type="NCBI Taxonomy" id="1665626"/>
    <lineage>
        <taxon>Bacteria</taxon>
        <taxon>Thermotogati</taxon>
        <taxon>Deinococcota</taxon>
        <taxon>Deinococci</taxon>
        <taxon>Deinococcales</taxon>
        <taxon>Deinococcaceae</taxon>
        <taxon>Deinococcus</taxon>
    </lineage>
</organism>
<gene>
    <name evidence="2" type="ORF">HNQ09_002426</name>
</gene>
<dbReference type="Pfam" id="PF16242">
    <property type="entry name" value="Pyrid_ox_like"/>
    <property type="match status" value="1"/>
</dbReference>
<dbReference type="EMBL" id="JACHFN010000008">
    <property type="protein sequence ID" value="MBB5234983.1"/>
    <property type="molecule type" value="Genomic_DNA"/>
</dbReference>
<reference evidence="2 3" key="1">
    <citation type="submission" date="2020-08" db="EMBL/GenBank/DDBJ databases">
        <title>Genomic Encyclopedia of Type Strains, Phase IV (KMG-IV): sequencing the most valuable type-strain genomes for metagenomic binning, comparative biology and taxonomic classification.</title>
        <authorList>
            <person name="Goeker M."/>
        </authorList>
    </citation>
    <scope>NUCLEOTIDE SEQUENCE [LARGE SCALE GENOMIC DNA]</scope>
    <source>
        <strain evidence="2 3">DSM 101791</strain>
    </source>
</reference>
<protein>
    <submittedName>
        <fullName evidence="2">General stress protein 26</fullName>
    </submittedName>
</protein>
<name>A0A7W8GGU4_9DEIO</name>
<dbReference type="AlphaFoldDB" id="A0A7W8GGU4"/>
<sequence length="138" mass="15919">MNTRAMGTLAQKLRGLDYCLLTTVSSHGRLASRPMSNNGEVEYDGTSYFFTWADSRMAKDIAANHHVQLNFRADEGFLFVAVQGEARVLTDRRVMKDHWHEELRRWFGDGLDTEGLVMLRVDAKRIQWWGKEDGQLEL</sequence>
<dbReference type="PANTHER" id="PTHR34818">
    <property type="entry name" value="PROTEIN BLI-3"/>
    <property type="match status" value="1"/>
</dbReference>
<dbReference type="PANTHER" id="PTHR34818:SF1">
    <property type="entry name" value="PROTEIN BLI-3"/>
    <property type="match status" value="1"/>
</dbReference>
<dbReference type="RefSeq" id="WP_184029539.1">
    <property type="nucleotide sequence ID" value="NZ_JACHFN010000008.1"/>
</dbReference>
<feature type="domain" description="General stress protein FMN-binding split barrel" evidence="1">
    <location>
        <begin position="7"/>
        <end position="136"/>
    </location>
</feature>
<dbReference type="SUPFAM" id="SSF50475">
    <property type="entry name" value="FMN-binding split barrel"/>
    <property type="match status" value="1"/>
</dbReference>
<dbReference type="Gene3D" id="2.30.110.10">
    <property type="entry name" value="Electron Transport, Fmn-binding Protein, Chain A"/>
    <property type="match status" value="1"/>
</dbReference>
<accession>A0A7W8GGU4</accession>
<dbReference type="Proteomes" id="UP000525389">
    <property type="component" value="Unassembled WGS sequence"/>
</dbReference>
<evidence type="ECO:0000313" key="2">
    <source>
        <dbReference type="EMBL" id="MBB5234983.1"/>
    </source>
</evidence>
<keyword evidence="3" id="KW-1185">Reference proteome</keyword>
<dbReference type="InterPro" id="IPR038725">
    <property type="entry name" value="YdaG_split_barrel_FMN-bd"/>
</dbReference>
<dbReference type="InterPro" id="IPR052917">
    <property type="entry name" value="Stress-Dev_Protein"/>
</dbReference>
<proteinExistence type="predicted"/>
<comment type="caution">
    <text evidence="2">The sequence shown here is derived from an EMBL/GenBank/DDBJ whole genome shotgun (WGS) entry which is preliminary data.</text>
</comment>